<reference evidence="3 4" key="1">
    <citation type="submission" date="2016-10" db="EMBL/GenBank/DDBJ databases">
        <authorList>
            <person name="de Groot N.N."/>
        </authorList>
    </citation>
    <scope>NUCLEOTIDE SEQUENCE [LARGE SCALE GENOMIC DNA]</scope>
    <source>
        <strain evidence="3 4">CGMCC 4.3519</strain>
    </source>
</reference>
<accession>A0A1H9GZD5</accession>
<organism evidence="3 4">
    <name type="scientific">Streptomyces radiopugnans</name>
    <dbReference type="NCBI Taxonomy" id="403935"/>
    <lineage>
        <taxon>Bacteria</taxon>
        <taxon>Bacillati</taxon>
        <taxon>Actinomycetota</taxon>
        <taxon>Actinomycetes</taxon>
        <taxon>Kitasatosporales</taxon>
        <taxon>Streptomycetaceae</taxon>
        <taxon>Streptomyces</taxon>
    </lineage>
</organism>
<dbReference type="Pfam" id="PF16976">
    <property type="entry name" value="RcpC"/>
    <property type="match status" value="1"/>
</dbReference>
<protein>
    <submittedName>
        <fullName evidence="3">Flp pilus assembly protein RcpC/CpaB</fullName>
    </submittedName>
</protein>
<proteinExistence type="predicted"/>
<feature type="compositionally biased region" description="Low complexity" evidence="1">
    <location>
        <begin position="50"/>
        <end position="61"/>
    </location>
</feature>
<dbReference type="AlphaFoldDB" id="A0A1H9GZD5"/>
<dbReference type="Proteomes" id="UP000199055">
    <property type="component" value="Unassembled WGS sequence"/>
</dbReference>
<dbReference type="STRING" id="403935.SAMN05216481_11012"/>
<name>A0A1H9GZD5_9ACTN</name>
<dbReference type="InterPro" id="IPR031571">
    <property type="entry name" value="RcpC_dom"/>
</dbReference>
<evidence type="ECO:0000313" key="3">
    <source>
        <dbReference type="EMBL" id="SEQ55353.1"/>
    </source>
</evidence>
<evidence type="ECO:0000259" key="2">
    <source>
        <dbReference type="Pfam" id="PF16976"/>
    </source>
</evidence>
<sequence>MRAGRGPLGPLRAAGRWFRTVALLLAVVSAGAALWGAPGDVGGDGRRALPAARPASGEAPAGPAPPASPDEREDGTTVDAPVRIPDAEAVRLLRPGDRVDVLATPAGAPDAGPVDRARTIARNVPVAAVPDPASGPEAGSGGQEGALVVLSVPRPTAARLAGAAAHSHLAVTLC</sequence>
<dbReference type="EMBL" id="FOET01000010">
    <property type="protein sequence ID" value="SEQ55353.1"/>
    <property type="molecule type" value="Genomic_DNA"/>
</dbReference>
<evidence type="ECO:0000256" key="1">
    <source>
        <dbReference type="SAM" id="MobiDB-lite"/>
    </source>
</evidence>
<evidence type="ECO:0000313" key="4">
    <source>
        <dbReference type="Proteomes" id="UP000199055"/>
    </source>
</evidence>
<feature type="domain" description="Flp pilus assembly protein RcpC/CpaB" evidence="2">
    <location>
        <begin position="91"/>
        <end position="173"/>
    </location>
</feature>
<gene>
    <name evidence="3" type="ORF">SAMN05216481_11012</name>
</gene>
<feature type="region of interest" description="Disordered" evidence="1">
    <location>
        <begin position="36"/>
        <end position="84"/>
    </location>
</feature>
<keyword evidence="4" id="KW-1185">Reference proteome</keyword>